<dbReference type="Proteomes" id="UP001550739">
    <property type="component" value="Unassembled WGS sequence"/>
</dbReference>
<protein>
    <submittedName>
        <fullName evidence="1">Uncharacterized protein</fullName>
    </submittedName>
</protein>
<sequence>MNDHPLRPTEEPLRELAETYLQAGQGLHLGILDDVAVRVRDLTPDADRLAICITDDGDIQFHGIWSAPSAQFGERRVLVTADTEGPDTVLALTEIASDLEMVVPSLYLQTWGLEHTRPCEEHGCCSWVTLPPANRLATLTALVRAHIPDAEALVCPVERHEEKVLVGFDRILRAGGEPVPFPCPGCAPNATRPWPLSVTRQLIALLGQMYALPHLRSRHMTPCLNSASEHGAPLWQITLPWQERRPVAAAAAH</sequence>
<comment type="caution">
    <text evidence="1">The sequence shown here is derived from an EMBL/GenBank/DDBJ whole genome shotgun (WGS) entry which is preliminary data.</text>
</comment>
<keyword evidence="2" id="KW-1185">Reference proteome</keyword>
<name>A0ABV2ZM66_9ACTN</name>
<dbReference type="RefSeq" id="WP_361704498.1">
    <property type="nucleotide sequence ID" value="NZ_JBEZVE010000012.1"/>
</dbReference>
<evidence type="ECO:0000313" key="2">
    <source>
        <dbReference type="Proteomes" id="UP001550739"/>
    </source>
</evidence>
<evidence type="ECO:0000313" key="1">
    <source>
        <dbReference type="EMBL" id="MEU3783378.1"/>
    </source>
</evidence>
<reference evidence="1 2" key="1">
    <citation type="submission" date="2024-06" db="EMBL/GenBank/DDBJ databases">
        <title>The Natural Products Discovery Center: Release of the First 8490 Sequenced Strains for Exploring Actinobacteria Biosynthetic Diversity.</title>
        <authorList>
            <person name="Kalkreuter E."/>
            <person name="Kautsar S.A."/>
            <person name="Yang D."/>
            <person name="Bader C.D."/>
            <person name="Teijaro C.N."/>
            <person name="Fluegel L."/>
            <person name="Davis C.M."/>
            <person name="Simpson J.R."/>
            <person name="Lauterbach L."/>
            <person name="Steele A.D."/>
            <person name="Gui C."/>
            <person name="Meng S."/>
            <person name="Li G."/>
            <person name="Viehrig K."/>
            <person name="Ye F."/>
            <person name="Su P."/>
            <person name="Kiefer A.F."/>
            <person name="Nichols A."/>
            <person name="Cepeda A.J."/>
            <person name="Yan W."/>
            <person name="Fan B."/>
            <person name="Jiang Y."/>
            <person name="Adhikari A."/>
            <person name="Zheng C.-J."/>
            <person name="Schuster L."/>
            <person name="Cowan T.M."/>
            <person name="Smanski M.J."/>
            <person name="Chevrette M.G."/>
            <person name="De Carvalho L.P.S."/>
            <person name="Shen B."/>
        </authorList>
    </citation>
    <scope>NUCLEOTIDE SEQUENCE [LARGE SCALE GENOMIC DNA]</scope>
    <source>
        <strain evidence="1 2">NPDC033843</strain>
    </source>
</reference>
<dbReference type="EMBL" id="JBEZVE010000012">
    <property type="protein sequence ID" value="MEU3783378.1"/>
    <property type="molecule type" value="Genomic_DNA"/>
</dbReference>
<gene>
    <name evidence="1" type="ORF">AB0E89_22995</name>
</gene>
<accession>A0ABV2ZM66</accession>
<organism evidence="1 2">
    <name type="scientific">Streptomyces sp. 900129855</name>
    <dbReference type="NCBI Taxonomy" id="3155129"/>
    <lineage>
        <taxon>Bacteria</taxon>
        <taxon>Bacillati</taxon>
        <taxon>Actinomycetota</taxon>
        <taxon>Actinomycetes</taxon>
        <taxon>Kitasatosporales</taxon>
        <taxon>Streptomycetaceae</taxon>
        <taxon>Streptomyces</taxon>
    </lineage>
</organism>
<proteinExistence type="predicted"/>